<protein>
    <recommendedName>
        <fullName evidence="2">Ubiquitin-like domain-containing protein</fullName>
    </recommendedName>
</protein>
<feature type="compositionally biased region" description="Basic and acidic residues" evidence="1">
    <location>
        <begin position="36"/>
        <end position="59"/>
    </location>
</feature>
<dbReference type="AlphaFoldDB" id="A0A319FMC2"/>
<feature type="domain" description="Ubiquitin-like" evidence="2">
    <location>
        <begin position="462"/>
        <end position="544"/>
    </location>
</feature>
<feature type="compositionally biased region" description="Low complexity" evidence="1">
    <location>
        <begin position="365"/>
        <end position="376"/>
    </location>
</feature>
<feature type="compositionally biased region" description="Pro residues" evidence="1">
    <location>
        <begin position="319"/>
        <end position="331"/>
    </location>
</feature>
<evidence type="ECO:0000259" key="2">
    <source>
        <dbReference type="Pfam" id="PF22893"/>
    </source>
</evidence>
<evidence type="ECO:0000256" key="1">
    <source>
        <dbReference type="SAM" id="MobiDB-lite"/>
    </source>
</evidence>
<feature type="compositionally biased region" description="Basic and acidic residues" evidence="1">
    <location>
        <begin position="353"/>
        <end position="364"/>
    </location>
</feature>
<proteinExistence type="predicted"/>
<feature type="compositionally biased region" description="Pro residues" evidence="1">
    <location>
        <begin position="551"/>
        <end position="571"/>
    </location>
</feature>
<organism evidence="3 4">
    <name type="scientific">Aspergillus sclerotiicarbonarius (strain CBS 121057 / IBT 28362)</name>
    <dbReference type="NCBI Taxonomy" id="1448318"/>
    <lineage>
        <taxon>Eukaryota</taxon>
        <taxon>Fungi</taxon>
        <taxon>Dikarya</taxon>
        <taxon>Ascomycota</taxon>
        <taxon>Pezizomycotina</taxon>
        <taxon>Eurotiomycetes</taxon>
        <taxon>Eurotiomycetidae</taxon>
        <taxon>Eurotiales</taxon>
        <taxon>Aspergillaceae</taxon>
        <taxon>Aspergillus</taxon>
        <taxon>Aspergillus subgen. Circumdati</taxon>
    </lineage>
</organism>
<evidence type="ECO:0000313" key="4">
    <source>
        <dbReference type="Proteomes" id="UP000248423"/>
    </source>
</evidence>
<feature type="region of interest" description="Disordered" evidence="1">
    <location>
        <begin position="548"/>
        <end position="572"/>
    </location>
</feature>
<sequence>MTFNITIGPSPHGSDHSSLSDEEDSSGVQVSPISDSESHGYHDHYEEWAHLTYPDEIKPSDSASRPRTSRRTRTRSTINGPTSTTGRRHSARRHLVQERDTFSRRSRRHPSPESPESADSAEEYGSPYGHASQERRYWSSVPQTPGYARSSSPGPSYVYPGGASIPHGHFMHPAGLLPPSDQLVRLGHNGQVSQQTAYAHPVYGYSSQLQQPHGPPMPPFFVHEHHPGHHPHQAPPASHGRGDGHNPPQHAISHHISPHGPPPYGGPPLSPHDLVPYGPGSYYPFREPYPVVPGMISPYFNPYPRVPSPSQVESSESPAPAPPPPPAPAPAPVDTAKDEAIARLEKLIMEERTEREAREAREAARQAAIEQEAAEQALREERAAHEKKITEEAAAHARAEAEQKAAEEAAKAKQEAEEAAAAAAAEAAAAATEAANAAAAEAVAAATAAVAAAAASPPPPEKKKPIKFKDAVGRKFSFPFDLCCTWQGMEELIRQAFLHIEVIGPHVAEGHYDLVGPNGDIILPQVWETVIEPDWTIIMHMWPIPEKPKTPEPVPPPEPPVPQEPPPPEIPTAPVDEAIVILEEPKKKAEPTGAKKSRSKAPDPGAFAMWMVGGNRFRPNRALKAEKKPKAVYHGISCRVM</sequence>
<dbReference type="Proteomes" id="UP000248423">
    <property type="component" value="Unassembled WGS sequence"/>
</dbReference>
<feature type="region of interest" description="Disordered" evidence="1">
    <location>
        <begin position="584"/>
        <end position="607"/>
    </location>
</feature>
<dbReference type="EMBL" id="KZ826321">
    <property type="protein sequence ID" value="PYI10513.1"/>
    <property type="molecule type" value="Genomic_DNA"/>
</dbReference>
<dbReference type="Pfam" id="PF22893">
    <property type="entry name" value="ULD_2"/>
    <property type="match status" value="1"/>
</dbReference>
<feature type="compositionally biased region" description="Low complexity" evidence="1">
    <location>
        <begin position="308"/>
        <end position="318"/>
    </location>
</feature>
<dbReference type="VEuPathDB" id="FungiDB:BO78DRAFT_403989"/>
<name>A0A319FMC2_ASPSB</name>
<accession>A0A319FMC2</accession>
<dbReference type="InterPro" id="IPR054464">
    <property type="entry name" value="ULD_fung"/>
</dbReference>
<feature type="region of interest" description="Disordered" evidence="1">
    <location>
        <begin position="207"/>
        <end position="272"/>
    </location>
</feature>
<feature type="compositionally biased region" description="Basic and acidic residues" evidence="1">
    <location>
        <begin position="377"/>
        <end position="413"/>
    </location>
</feature>
<gene>
    <name evidence="3" type="ORF">BO78DRAFT_403989</name>
</gene>
<evidence type="ECO:0000313" key="3">
    <source>
        <dbReference type="EMBL" id="PYI10513.1"/>
    </source>
</evidence>
<feature type="region of interest" description="Disordered" evidence="1">
    <location>
        <begin position="307"/>
        <end position="334"/>
    </location>
</feature>
<keyword evidence="4" id="KW-1185">Reference proteome</keyword>
<feature type="compositionally biased region" description="Pro residues" evidence="1">
    <location>
        <begin position="259"/>
        <end position="270"/>
    </location>
</feature>
<reference evidence="3 4" key="1">
    <citation type="submission" date="2018-02" db="EMBL/GenBank/DDBJ databases">
        <title>The genomes of Aspergillus section Nigri reveals drivers in fungal speciation.</title>
        <authorList>
            <consortium name="DOE Joint Genome Institute"/>
            <person name="Vesth T.C."/>
            <person name="Nybo J."/>
            <person name="Theobald S."/>
            <person name="Brandl J."/>
            <person name="Frisvad J.C."/>
            <person name="Nielsen K.F."/>
            <person name="Lyhne E.K."/>
            <person name="Kogle M.E."/>
            <person name="Kuo A."/>
            <person name="Riley R."/>
            <person name="Clum A."/>
            <person name="Nolan M."/>
            <person name="Lipzen A."/>
            <person name="Salamov A."/>
            <person name="Henrissat B."/>
            <person name="Wiebenga A."/>
            <person name="De vries R.P."/>
            <person name="Grigoriev I.V."/>
            <person name="Mortensen U.H."/>
            <person name="Andersen M.R."/>
            <person name="Baker S.E."/>
        </authorList>
    </citation>
    <scope>NUCLEOTIDE SEQUENCE [LARGE SCALE GENOMIC DNA]</scope>
    <source>
        <strain evidence="3 4">CBS 121057</strain>
    </source>
</reference>
<dbReference type="OrthoDB" id="3045089at2759"/>
<feature type="region of interest" description="Disordered" evidence="1">
    <location>
        <begin position="1"/>
        <end position="136"/>
    </location>
</feature>
<feature type="region of interest" description="Disordered" evidence="1">
    <location>
        <begin position="353"/>
        <end position="413"/>
    </location>
</feature>